<keyword evidence="1" id="KW-0472">Membrane</keyword>
<accession>A0A1Q9D7Y9</accession>
<sequence>MTFALLPRPVTISTGLEVDSLTGYLEQLAEESADCLAAELSIRICDMMEQFHVLMACPLIVAYLDDLSEACKTYILTDTPSVDHREVITEALSGFVKRIKLRIWFLYAKPAEPEPKVEPKAAESSNGVNGNGEVHSKLPMWEVVGGADKGGILVRDGESTSSTQLPDRLSTGAIVEQLALKGQRLQYELKKGTGPQQGWISISLSGKDLAVPYVVHVAVLPRDTEPRCAHELTKAPVSWTPVSHGQLQEKHQQIAPGLMYNMEFPFTAELLQKMGPAWLTKAFHTARSIPEDNKVKVLKNVKEYIGGGNCAKLIFDVEYEKDAPDLHTKLFAKIPFPLAGNTLSDRMASSVMQSGAEIGEINAQRLLESRLPFQIPRYYFADVSNETSNWILITERIPFGLKDGDRKVDPAYEKMMDWELKGTMEEYYFLLVKKGAQMAGMDKLRRGTGGSIWLTGRSLAALQRQTTRAAMPSLPMSRARSSRVRGFALLGLGFLALWGFQGQSAFSKAPVEETEASGMTKVIADHALLMSIVSMIICGALAYTEQPQPAAAGPAEKRPDYSTFVMISNILCFASGFVNALAIIDMGMTVSHQTGNTSHTGRLIMNGGIKFFHLMLSFACGSFVSGFTKCDQEAIYQGRYSPNLLASAFAVVLGCFVHYCKSENGIANDDASECLFLWAFSQGIQNGITRRCSSLPVCTTHFTGYLTDFGVGLGLWARAQADGAEPPTLLKVFLFGSGIFFFGLGGVAAMETHPAWGAQAALIPAAIMAAVAGGLIPVIKPGAKSA</sequence>
<evidence type="ECO:0000313" key="3">
    <source>
        <dbReference type="Proteomes" id="UP000186817"/>
    </source>
</evidence>
<feature type="transmembrane region" description="Helical" evidence="1">
    <location>
        <begin position="728"/>
        <end position="750"/>
    </location>
</feature>
<feature type="transmembrane region" description="Helical" evidence="1">
    <location>
        <begin position="563"/>
        <end position="584"/>
    </location>
</feature>
<reference evidence="2 3" key="1">
    <citation type="submission" date="2016-02" db="EMBL/GenBank/DDBJ databases">
        <title>Genome analysis of coral dinoflagellate symbionts highlights evolutionary adaptations to a symbiotic lifestyle.</title>
        <authorList>
            <person name="Aranda M."/>
            <person name="Li Y."/>
            <person name="Liew Y.J."/>
            <person name="Baumgarten S."/>
            <person name="Simakov O."/>
            <person name="Wilson M."/>
            <person name="Piel J."/>
            <person name="Ashoor H."/>
            <person name="Bougouffa S."/>
            <person name="Bajic V.B."/>
            <person name="Ryu T."/>
            <person name="Ravasi T."/>
            <person name="Bayer T."/>
            <person name="Micklem G."/>
            <person name="Kim H."/>
            <person name="Bhak J."/>
            <person name="Lajeunesse T.C."/>
            <person name="Voolstra C.R."/>
        </authorList>
    </citation>
    <scope>NUCLEOTIDE SEQUENCE [LARGE SCALE GENOMIC DNA]</scope>
    <source>
        <strain evidence="2 3">CCMP2467</strain>
    </source>
</reference>
<keyword evidence="1" id="KW-0812">Transmembrane</keyword>
<dbReference type="EMBL" id="LSRX01000671">
    <property type="protein sequence ID" value="OLP91305.1"/>
    <property type="molecule type" value="Genomic_DNA"/>
</dbReference>
<feature type="transmembrane region" description="Helical" evidence="1">
    <location>
        <begin position="756"/>
        <end position="779"/>
    </location>
</feature>
<name>A0A1Q9D7Y9_SYMMI</name>
<organism evidence="2 3">
    <name type="scientific">Symbiodinium microadriaticum</name>
    <name type="common">Dinoflagellate</name>
    <name type="synonym">Zooxanthella microadriatica</name>
    <dbReference type="NCBI Taxonomy" id="2951"/>
    <lineage>
        <taxon>Eukaryota</taxon>
        <taxon>Sar</taxon>
        <taxon>Alveolata</taxon>
        <taxon>Dinophyceae</taxon>
        <taxon>Suessiales</taxon>
        <taxon>Symbiodiniaceae</taxon>
        <taxon>Symbiodinium</taxon>
    </lineage>
</organism>
<keyword evidence="3" id="KW-1185">Reference proteome</keyword>
<feature type="transmembrane region" description="Helical" evidence="1">
    <location>
        <begin position="522"/>
        <end position="543"/>
    </location>
</feature>
<feature type="transmembrane region" description="Helical" evidence="1">
    <location>
        <begin position="484"/>
        <end position="501"/>
    </location>
</feature>
<dbReference type="AlphaFoldDB" id="A0A1Q9D7Y9"/>
<feature type="transmembrane region" description="Helical" evidence="1">
    <location>
        <begin position="640"/>
        <end position="660"/>
    </location>
</feature>
<dbReference type="Pfam" id="PF06912">
    <property type="entry name" value="DUF1275"/>
    <property type="match status" value="1"/>
</dbReference>
<feature type="transmembrane region" description="Helical" evidence="1">
    <location>
        <begin position="611"/>
        <end position="628"/>
    </location>
</feature>
<evidence type="ECO:0000313" key="2">
    <source>
        <dbReference type="EMBL" id="OLP91305.1"/>
    </source>
</evidence>
<dbReference type="PANTHER" id="PTHR37314">
    <property type="entry name" value="SLR0142 PROTEIN"/>
    <property type="match status" value="1"/>
</dbReference>
<dbReference type="Proteomes" id="UP000186817">
    <property type="component" value="Unassembled WGS sequence"/>
</dbReference>
<protein>
    <submittedName>
        <fullName evidence="2">Uncharacterized protein</fullName>
    </submittedName>
</protein>
<comment type="caution">
    <text evidence="2">The sequence shown here is derived from an EMBL/GenBank/DDBJ whole genome shotgun (WGS) entry which is preliminary data.</text>
</comment>
<dbReference type="InterPro" id="IPR010699">
    <property type="entry name" value="DUF1275"/>
</dbReference>
<dbReference type="OrthoDB" id="430220at2759"/>
<dbReference type="PANTHER" id="PTHR37314:SF4">
    <property type="entry name" value="UPF0700 TRANSMEMBRANE PROTEIN YOAK"/>
    <property type="match status" value="1"/>
</dbReference>
<evidence type="ECO:0000256" key="1">
    <source>
        <dbReference type="SAM" id="Phobius"/>
    </source>
</evidence>
<proteinExistence type="predicted"/>
<keyword evidence="1" id="KW-1133">Transmembrane helix</keyword>
<gene>
    <name evidence="2" type="ORF">AK812_SmicGene27014</name>
</gene>